<dbReference type="PRINTS" id="PR00205">
    <property type="entry name" value="CADHERIN"/>
</dbReference>
<dbReference type="GO" id="GO:0007156">
    <property type="term" value="P:homophilic cell adhesion via plasma membrane adhesion molecules"/>
    <property type="evidence" value="ECO:0007669"/>
    <property type="project" value="InterPro"/>
</dbReference>
<comment type="caution">
    <text evidence="8">The sequence shown here is derived from an EMBL/GenBank/DDBJ whole genome shotgun (WGS) entry which is preliminary data.</text>
</comment>
<evidence type="ECO:0000256" key="5">
    <source>
        <dbReference type="ARBA" id="ARBA00023180"/>
    </source>
</evidence>
<evidence type="ECO:0000256" key="3">
    <source>
        <dbReference type="ARBA" id="ARBA00022989"/>
    </source>
</evidence>
<organism evidence="8 9">
    <name type="scientific">Takifugu bimaculatus</name>
    <dbReference type="NCBI Taxonomy" id="433685"/>
    <lineage>
        <taxon>Eukaryota</taxon>
        <taxon>Metazoa</taxon>
        <taxon>Chordata</taxon>
        <taxon>Craniata</taxon>
        <taxon>Vertebrata</taxon>
        <taxon>Euteleostomi</taxon>
        <taxon>Actinopterygii</taxon>
        <taxon>Neopterygii</taxon>
        <taxon>Teleostei</taxon>
        <taxon>Neoteleostei</taxon>
        <taxon>Acanthomorphata</taxon>
        <taxon>Eupercaria</taxon>
        <taxon>Tetraodontiformes</taxon>
        <taxon>Tetradontoidea</taxon>
        <taxon>Tetraodontidae</taxon>
        <taxon>Takifugu</taxon>
    </lineage>
</organism>
<dbReference type="CDD" id="cd11304">
    <property type="entry name" value="Cadherin_repeat"/>
    <property type="match status" value="3"/>
</dbReference>
<dbReference type="Gene3D" id="2.60.40.60">
    <property type="entry name" value="Cadherins"/>
    <property type="match status" value="3"/>
</dbReference>
<dbReference type="EMBL" id="SWLE01000003">
    <property type="protein sequence ID" value="TNN01530.1"/>
    <property type="molecule type" value="Genomic_DNA"/>
</dbReference>
<reference evidence="8 9" key="1">
    <citation type="submission" date="2019-04" db="EMBL/GenBank/DDBJ databases">
        <title>The sequence and de novo assembly of Takifugu bimaculatus genome using PacBio and Hi-C technologies.</title>
        <authorList>
            <person name="Xu P."/>
            <person name="Liu B."/>
            <person name="Zhou Z."/>
        </authorList>
    </citation>
    <scope>NUCLEOTIDE SEQUENCE [LARGE SCALE GENOMIC DNA]</scope>
    <source>
        <strain evidence="8">TB-2018</strain>
        <tissue evidence="8">Muscle</tissue>
    </source>
</reference>
<evidence type="ECO:0000256" key="1">
    <source>
        <dbReference type="ARBA" id="ARBA00004167"/>
    </source>
</evidence>
<keyword evidence="2" id="KW-0812">Transmembrane</keyword>
<evidence type="ECO:0000256" key="6">
    <source>
        <dbReference type="PROSITE-ProRule" id="PRU00043"/>
    </source>
</evidence>
<dbReference type="FunFam" id="2.60.40.60:FF:000064">
    <property type="entry name" value="FAT atypical cadherin 1"/>
    <property type="match status" value="1"/>
</dbReference>
<feature type="domain" description="Cadherin" evidence="7">
    <location>
        <begin position="12"/>
        <end position="92"/>
    </location>
</feature>
<dbReference type="SMART" id="SM00112">
    <property type="entry name" value="CA"/>
    <property type="match status" value="3"/>
</dbReference>
<dbReference type="Proteomes" id="UP000516260">
    <property type="component" value="Chromosome 11"/>
</dbReference>
<feature type="non-terminal residue" evidence="8">
    <location>
        <position position="357"/>
    </location>
</feature>
<dbReference type="InterPro" id="IPR050174">
    <property type="entry name" value="Protocadherin/Cadherin-CA"/>
</dbReference>
<dbReference type="GO" id="GO:0005886">
    <property type="term" value="C:plasma membrane"/>
    <property type="evidence" value="ECO:0007669"/>
    <property type="project" value="TreeGrafter"/>
</dbReference>
<sequence>MGIHLGQSSWDIRYRISTGDDEGFFKAEEYILGDFCFLRIRTKGGNAAMLNREIQDNYVLMVKASVKGEALLETWTKVNIQVLDMNDLRPLFSPTTYSVTIMESTPLRTSIAQVTATDADIGSNGEFYYFFKNKIDLFAVHPTSGVVLLSGKLDVSERHQYDLEILAVDRGMKLYGNNGVSSTAKLIVHVERVNEHAPIISVVNSSPWSHAKSPIYAVVTVEDPDEGLNGEVDSVVIVGGDLADSFFVERSEENDFFLRATEPLNWETHPHGCNLTLQAADKGTPQKTSVKVVKIMDKTRSKVAAMFEKEVYNITLNEFSPPGTVVRAVKIKPEFNYVEYRLTPSADSVFFRINAGT</sequence>
<keyword evidence="9" id="KW-1185">Reference proteome</keyword>
<gene>
    <name evidence="8" type="ORF">fugu_010912</name>
</gene>
<evidence type="ECO:0000259" key="7">
    <source>
        <dbReference type="PROSITE" id="PS50268"/>
    </source>
</evidence>
<name>A0A4Z2CBJ3_9TELE</name>
<protein>
    <recommendedName>
        <fullName evidence="7">Cadherin domain-containing protein</fullName>
    </recommendedName>
</protein>
<evidence type="ECO:0000313" key="9">
    <source>
        <dbReference type="Proteomes" id="UP000516260"/>
    </source>
</evidence>
<dbReference type="Pfam" id="PF00028">
    <property type="entry name" value="Cadherin"/>
    <property type="match status" value="1"/>
</dbReference>
<comment type="subcellular location">
    <subcellularLocation>
        <location evidence="1">Membrane</location>
        <topology evidence="1">Single-pass membrane protein</topology>
    </subcellularLocation>
</comment>
<dbReference type="PANTHER" id="PTHR24028:SF146">
    <property type="entry name" value="CADHERIN 96CB, ISOFORM D-RELATED"/>
    <property type="match status" value="1"/>
</dbReference>
<evidence type="ECO:0000256" key="2">
    <source>
        <dbReference type="ARBA" id="ARBA00022692"/>
    </source>
</evidence>
<keyword evidence="5" id="KW-0325">Glycoprotein</keyword>
<dbReference type="SUPFAM" id="SSF49313">
    <property type="entry name" value="Cadherin-like"/>
    <property type="match status" value="3"/>
</dbReference>
<accession>A0A4Z2CBJ3</accession>
<evidence type="ECO:0000313" key="8">
    <source>
        <dbReference type="EMBL" id="TNN01530.1"/>
    </source>
</evidence>
<keyword evidence="6" id="KW-0106">Calcium</keyword>
<feature type="domain" description="Cadherin" evidence="7">
    <location>
        <begin position="213"/>
        <end position="307"/>
    </location>
</feature>
<keyword evidence="4" id="KW-0472">Membrane</keyword>
<dbReference type="PANTHER" id="PTHR24028">
    <property type="entry name" value="CADHERIN-87A"/>
    <property type="match status" value="1"/>
</dbReference>
<keyword evidence="3" id="KW-1133">Transmembrane helix</keyword>
<dbReference type="FunFam" id="2.60.40.60:FF:000067">
    <property type="entry name" value="FAT atypical cadherin 1"/>
    <property type="match status" value="1"/>
</dbReference>
<dbReference type="InterPro" id="IPR002126">
    <property type="entry name" value="Cadherin-like_dom"/>
</dbReference>
<dbReference type="AlphaFoldDB" id="A0A4Z2CBJ3"/>
<dbReference type="InterPro" id="IPR015919">
    <property type="entry name" value="Cadherin-like_sf"/>
</dbReference>
<evidence type="ECO:0000256" key="4">
    <source>
        <dbReference type="ARBA" id="ARBA00023136"/>
    </source>
</evidence>
<dbReference type="PROSITE" id="PS50268">
    <property type="entry name" value="CADHERIN_2"/>
    <property type="match status" value="3"/>
</dbReference>
<dbReference type="GO" id="GO:0005509">
    <property type="term" value="F:calcium ion binding"/>
    <property type="evidence" value="ECO:0007669"/>
    <property type="project" value="UniProtKB-UniRule"/>
</dbReference>
<proteinExistence type="predicted"/>
<feature type="domain" description="Cadherin" evidence="7">
    <location>
        <begin position="93"/>
        <end position="200"/>
    </location>
</feature>